<name>A0ABW7G2S6_9BURK</name>
<sequence>MKRLSRLVFATAVLAGAGLGARAAPTPQLAWRAPSGELATPAGARLPAQVPLGSTWKLFVYGYLVTTGAQEPLYRCGNVKREPGDEYCCEPGESIGRDAALQRSCGAYFEPRRLKLDADNWQRFWADRQAPAWLQALPALRPASTVPVPALLEALQRMPDAGRLAAREALLPNTLREPALLAALGSGPRFKTWSWTDAQGERFGGAAGWLADGTAFWIGGAGTGQQVMQRDAARLTRDWAGTGQLTARPDAATLQAQPCVDVRFFARYPLARVLRRNGQPAAAGPLNEPGTYTLKFANGQQLVVPSQPGLLLTGSPIAPRLQARMTLEEYVARVVDREGVATETAAARALAIAARSWLQQNAVPSVSQGCLMVDDDSRAQRVSPRPPSPAAESAARFTAGLVLRGAPVRYALDRSDAKAEAQLLGWREAVAASRAGQGMEALLRQAFPTATLTGWQAQGDCQPLPLAAQWLTDRMPRWQRQLRREVGYEPLDAPPQVCQLEVGTPHADLRRSRLWLREWQTRDGRVTLIHEYLHLAFRRHPRGQDENDIERLAQQLADL</sequence>
<comment type="caution">
    <text evidence="4">The sequence shown here is derived from an EMBL/GenBank/DDBJ whole genome shotgun (WGS) entry which is preliminary data.</text>
</comment>
<evidence type="ECO:0000259" key="2">
    <source>
        <dbReference type="Pfam" id="PF08486"/>
    </source>
</evidence>
<proteinExistence type="predicted"/>
<feature type="signal peptide" evidence="1">
    <location>
        <begin position="1"/>
        <end position="23"/>
    </location>
</feature>
<dbReference type="EMBL" id="JBIGIA010000003">
    <property type="protein sequence ID" value="MFG6456217.1"/>
    <property type="molecule type" value="Genomic_DNA"/>
</dbReference>
<dbReference type="Proteomes" id="UP001606305">
    <property type="component" value="Unassembled WGS sequence"/>
</dbReference>
<feature type="domain" description="Sporulation stage II protein D amidase enhancer LytB N-terminal" evidence="2">
    <location>
        <begin position="324"/>
        <end position="403"/>
    </location>
</feature>
<protein>
    <submittedName>
        <fullName evidence="4">DUF2300 domain-containing protein</fullName>
    </submittedName>
</protein>
<feature type="domain" description="DUF2300" evidence="3">
    <location>
        <begin position="424"/>
        <end position="541"/>
    </location>
</feature>
<evidence type="ECO:0000256" key="1">
    <source>
        <dbReference type="SAM" id="SignalP"/>
    </source>
</evidence>
<dbReference type="InterPro" id="IPR018748">
    <property type="entry name" value="DUF2300_secreted"/>
</dbReference>
<reference evidence="4 5" key="1">
    <citation type="submission" date="2024-09" db="EMBL/GenBank/DDBJ databases">
        <title>Novel species of the genus Pelomonas and Roseateles isolated from streams.</title>
        <authorList>
            <person name="Lu H."/>
        </authorList>
    </citation>
    <scope>NUCLEOTIDE SEQUENCE [LARGE SCALE GENOMIC DNA]</scope>
    <source>
        <strain evidence="4 5">BYS96W</strain>
    </source>
</reference>
<dbReference type="InterPro" id="IPR013693">
    <property type="entry name" value="SpoIID/LytB_N"/>
</dbReference>
<evidence type="ECO:0000313" key="4">
    <source>
        <dbReference type="EMBL" id="MFG6456217.1"/>
    </source>
</evidence>
<dbReference type="Pfam" id="PF08486">
    <property type="entry name" value="SpoIID"/>
    <property type="match status" value="1"/>
</dbReference>
<keyword evidence="5" id="KW-1185">Reference proteome</keyword>
<feature type="chain" id="PRO_5045223275" evidence="1">
    <location>
        <begin position="24"/>
        <end position="559"/>
    </location>
</feature>
<dbReference type="RefSeq" id="WP_394486935.1">
    <property type="nucleotide sequence ID" value="NZ_JBIGIA010000003.1"/>
</dbReference>
<evidence type="ECO:0000259" key="3">
    <source>
        <dbReference type="Pfam" id="PF10062"/>
    </source>
</evidence>
<evidence type="ECO:0000313" key="5">
    <source>
        <dbReference type="Proteomes" id="UP001606305"/>
    </source>
</evidence>
<gene>
    <name evidence="4" type="ORF">ACG00X_05175</name>
</gene>
<keyword evidence="1" id="KW-0732">Signal</keyword>
<dbReference type="Pfam" id="PF10062">
    <property type="entry name" value="DUF2300"/>
    <property type="match status" value="2"/>
</dbReference>
<accession>A0ABW7G2S6</accession>
<feature type="domain" description="DUF2300" evidence="3">
    <location>
        <begin position="85"/>
        <end position="197"/>
    </location>
</feature>
<organism evidence="4 5">
    <name type="scientific">Pelomonas nitida</name>
    <dbReference type="NCBI Taxonomy" id="3299027"/>
    <lineage>
        <taxon>Bacteria</taxon>
        <taxon>Pseudomonadati</taxon>
        <taxon>Pseudomonadota</taxon>
        <taxon>Betaproteobacteria</taxon>
        <taxon>Burkholderiales</taxon>
        <taxon>Sphaerotilaceae</taxon>
        <taxon>Roseateles</taxon>
    </lineage>
</organism>